<proteinExistence type="predicted"/>
<evidence type="ECO:0000313" key="3">
    <source>
        <dbReference type="Proteomes" id="UP000324748"/>
    </source>
</evidence>
<feature type="region of interest" description="Disordered" evidence="1">
    <location>
        <begin position="1"/>
        <end position="29"/>
    </location>
</feature>
<dbReference type="Proteomes" id="UP000324748">
    <property type="component" value="Unassembled WGS sequence"/>
</dbReference>
<feature type="compositionally biased region" description="Low complexity" evidence="1">
    <location>
        <begin position="314"/>
        <end position="327"/>
    </location>
</feature>
<keyword evidence="3" id="KW-1185">Reference proteome</keyword>
<evidence type="ECO:0000256" key="1">
    <source>
        <dbReference type="SAM" id="MobiDB-lite"/>
    </source>
</evidence>
<feature type="compositionally biased region" description="Basic and acidic residues" evidence="1">
    <location>
        <begin position="16"/>
        <end position="29"/>
    </location>
</feature>
<feature type="region of interest" description="Disordered" evidence="1">
    <location>
        <begin position="217"/>
        <end position="254"/>
    </location>
</feature>
<organism evidence="2 3">
    <name type="scientific">Puccinia graminis f. sp. tritici</name>
    <dbReference type="NCBI Taxonomy" id="56615"/>
    <lineage>
        <taxon>Eukaryota</taxon>
        <taxon>Fungi</taxon>
        <taxon>Dikarya</taxon>
        <taxon>Basidiomycota</taxon>
        <taxon>Pucciniomycotina</taxon>
        <taxon>Pucciniomycetes</taxon>
        <taxon>Pucciniales</taxon>
        <taxon>Pucciniaceae</taxon>
        <taxon>Puccinia</taxon>
    </lineage>
</organism>
<feature type="compositionally biased region" description="Basic and acidic residues" evidence="1">
    <location>
        <begin position="218"/>
        <end position="248"/>
    </location>
</feature>
<gene>
    <name evidence="2" type="ORF">PGT21_033430</name>
</gene>
<feature type="compositionally biased region" description="Pro residues" evidence="1">
    <location>
        <begin position="302"/>
        <end position="311"/>
    </location>
</feature>
<comment type="caution">
    <text evidence="2">The sequence shown here is derived from an EMBL/GenBank/DDBJ whole genome shotgun (WGS) entry which is preliminary data.</text>
</comment>
<dbReference type="OrthoDB" id="2506939at2759"/>
<protein>
    <submittedName>
        <fullName evidence="2">Uncharacterized protein</fullName>
    </submittedName>
</protein>
<feature type="region of interest" description="Disordered" evidence="1">
    <location>
        <begin position="299"/>
        <end position="332"/>
    </location>
</feature>
<name>A0A5B0MPB4_PUCGR</name>
<reference evidence="2 3" key="1">
    <citation type="submission" date="2019-05" db="EMBL/GenBank/DDBJ databases">
        <title>Emergence of the Ug99 lineage of the wheat stem rust pathogen through somatic hybridization.</title>
        <authorList>
            <person name="Li F."/>
            <person name="Upadhyaya N.M."/>
            <person name="Sperschneider J."/>
            <person name="Matny O."/>
            <person name="Nguyen-Phuc H."/>
            <person name="Mago R."/>
            <person name="Raley C."/>
            <person name="Miller M.E."/>
            <person name="Silverstein K.A.T."/>
            <person name="Henningsen E."/>
            <person name="Hirsch C.D."/>
            <person name="Visser B."/>
            <person name="Pretorius Z.A."/>
            <person name="Steffenson B.J."/>
            <person name="Schwessinger B."/>
            <person name="Dodds P.N."/>
            <person name="Figueroa M."/>
        </authorList>
    </citation>
    <scope>NUCLEOTIDE SEQUENCE [LARGE SCALE GENOMIC DNA]</scope>
    <source>
        <strain evidence="2">21-0</strain>
    </source>
</reference>
<dbReference type="AlphaFoldDB" id="A0A5B0MPB4"/>
<accession>A0A5B0MPB4</accession>
<sequence>MDQPRTSMVFQAPEEMTDKRNSESGDEERRLHILQSMAKLEGNPTPAVAQTSPINKVNSPLHPTVNQPKAPSNPHQFALAPHPTTPQIFAPTPIPVPYFFYPSFAPNTMANMQPHINTYSMYPLMNSGSLVPMNPTLPPQQSRNQESRLSRLKQTSTLPGTPRHRTTNNDTMKTPERSGRLRASVPSTESSPESNLKTPPNSNPAWKQYQHRLTAEPTEIRQQRHPERRSLKQPGEDHAKTRHPSERQSHHKHLENTVNENYGTLINSGTYGLQLESKKTGVKLVEKKRLTINEMKLLQALPPLPPPPPRPELQRSSLSSSSNLSSPSHKKKQDKFAWFDYYSRICRFSSIFALYKRVTHRTD</sequence>
<feature type="compositionally biased region" description="Polar residues" evidence="1">
    <location>
        <begin position="185"/>
        <end position="205"/>
    </location>
</feature>
<feature type="region of interest" description="Disordered" evidence="1">
    <location>
        <begin position="131"/>
        <end position="205"/>
    </location>
</feature>
<evidence type="ECO:0000313" key="2">
    <source>
        <dbReference type="EMBL" id="KAA1078322.1"/>
    </source>
</evidence>
<dbReference type="EMBL" id="VSWC01000144">
    <property type="protein sequence ID" value="KAA1078322.1"/>
    <property type="molecule type" value="Genomic_DNA"/>
</dbReference>